<reference evidence="2" key="3">
    <citation type="journal article" date="2017" name="Nature">
        <title>Genome sequence of the progenitor of the wheat D genome Aegilops tauschii.</title>
        <authorList>
            <person name="Luo M.C."/>
            <person name="Gu Y.Q."/>
            <person name="Puiu D."/>
            <person name="Wang H."/>
            <person name="Twardziok S.O."/>
            <person name="Deal K.R."/>
            <person name="Huo N."/>
            <person name="Zhu T."/>
            <person name="Wang L."/>
            <person name="Wang Y."/>
            <person name="McGuire P.E."/>
            <person name="Liu S."/>
            <person name="Long H."/>
            <person name="Ramasamy R.K."/>
            <person name="Rodriguez J.C."/>
            <person name="Van S.L."/>
            <person name="Yuan L."/>
            <person name="Wang Z."/>
            <person name="Xia Z."/>
            <person name="Xiao L."/>
            <person name="Anderson O.D."/>
            <person name="Ouyang S."/>
            <person name="Liang Y."/>
            <person name="Zimin A.V."/>
            <person name="Pertea G."/>
            <person name="Qi P."/>
            <person name="Bennetzen J.L."/>
            <person name="Dai X."/>
            <person name="Dawson M.W."/>
            <person name="Muller H.G."/>
            <person name="Kugler K."/>
            <person name="Rivarola-Duarte L."/>
            <person name="Spannagl M."/>
            <person name="Mayer K.F.X."/>
            <person name="Lu F.H."/>
            <person name="Bevan M.W."/>
            <person name="Leroy P."/>
            <person name="Li P."/>
            <person name="You F.M."/>
            <person name="Sun Q."/>
            <person name="Liu Z."/>
            <person name="Lyons E."/>
            <person name="Wicker T."/>
            <person name="Salzberg S.L."/>
            <person name="Devos K.M."/>
            <person name="Dvorak J."/>
        </authorList>
    </citation>
    <scope>NUCLEOTIDE SEQUENCE [LARGE SCALE GENOMIC DNA]</scope>
    <source>
        <strain evidence="2">cv. AL8/78</strain>
    </source>
</reference>
<sequence>MLASSGAGSSWSRPEHLSFPITGRAEYESHRKWAAHRGKERIRAAEARIVTEMAAAEAADAAVRAAAEEEAIRARIVKKRQQRNALGLAREQNRAVRAMAGLPSKEEKEDSDNVDNSDDEQIRLDPYCVFDRYFTRRTARAPARASAAMDELHHSQTCPSDGMFSVV</sequence>
<evidence type="ECO:0000313" key="2">
    <source>
        <dbReference type="EnsemblPlants" id="AET5Gv20292700.6"/>
    </source>
</evidence>
<evidence type="ECO:0000313" key="3">
    <source>
        <dbReference type="Proteomes" id="UP000015105"/>
    </source>
</evidence>
<feature type="region of interest" description="Disordered" evidence="1">
    <location>
        <begin position="1"/>
        <end position="24"/>
    </location>
</feature>
<dbReference type="EnsemblPlants" id="AET5Gv20292700.6">
    <property type="protein sequence ID" value="AET5Gv20292700.6"/>
    <property type="gene ID" value="AET5Gv20292700"/>
</dbReference>
<reference evidence="3" key="2">
    <citation type="journal article" date="2017" name="Nat. Plants">
        <title>The Aegilops tauschii genome reveals multiple impacts of transposons.</title>
        <authorList>
            <person name="Zhao G."/>
            <person name="Zou C."/>
            <person name="Li K."/>
            <person name="Wang K."/>
            <person name="Li T."/>
            <person name="Gao L."/>
            <person name="Zhang X."/>
            <person name="Wang H."/>
            <person name="Yang Z."/>
            <person name="Liu X."/>
            <person name="Jiang W."/>
            <person name="Mao L."/>
            <person name="Kong X."/>
            <person name="Jiao Y."/>
            <person name="Jia J."/>
        </authorList>
    </citation>
    <scope>NUCLEOTIDE SEQUENCE [LARGE SCALE GENOMIC DNA]</scope>
    <source>
        <strain evidence="3">cv. AL8/78</strain>
    </source>
</reference>
<dbReference type="AlphaFoldDB" id="A0A453K4Z2"/>
<reference evidence="3" key="1">
    <citation type="journal article" date="2014" name="Science">
        <title>Ancient hybridizations among the ancestral genomes of bread wheat.</title>
        <authorList>
            <consortium name="International Wheat Genome Sequencing Consortium,"/>
            <person name="Marcussen T."/>
            <person name="Sandve S.R."/>
            <person name="Heier L."/>
            <person name="Spannagl M."/>
            <person name="Pfeifer M."/>
            <person name="Jakobsen K.S."/>
            <person name="Wulff B.B."/>
            <person name="Steuernagel B."/>
            <person name="Mayer K.F."/>
            <person name="Olsen O.A."/>
        </authorList>
    </citation>
    <scope>NUCLEOTIDE SEQUENCE [LARGE SCALE GENOMIC DNA]</scope>
    <source>
        <strain evidence="3">cv. AL8/78</strain>
    </source>
</reference>
<reference evidence="2" key="4">
    <citation type="submission" date="2019-03" db="UniProtKB">
        <authorList>
            <consortium name="EnsemblPlants"/>
        </authorList>
    </citation>
    <scope>IDENTIFICATION</scope>
</reference>
<feature type="region of interest" description="Disordered" evidence="1">
    <location>
        <begin position="88"/>
        <end position="119"/>
    </location>
</feature>
<dbReference type="Proteomes" id="UP000015105">
    <property type="component" value="Chromosome 5D"/>
</dbReference>
<organism evidence="2 3">
    <name type="scientific">Aegilops tauschii subsp. strangulata</name>
    <name type="common">Goatgrass</name>
    <dbReference type="NCBI Taxonomy" id="200361"/>
    <lineage>
        <taxon>Eukaryota</taxon>
        <taxon>Viridiplantae</taxon>
        <taxon>Streptophyta</taxon>
        <taxon>Embryophyta</taxon>
        <taxon>Tracheophyta</taxon>
        <taxon>Spermatophyta</taxon>
        <taxon>Magnoliopsida</taxon>
        <taxon>Liliopsida</taxon>
        <taxon>Poales</taxon>
        <taxon>Poaceae</taxon>
        <taxon>BOP clade</taxon>
        <taxon>Pooideae</taxon>
        <taxon>Triticodae</taxon>
        <taxon>Triticeae</taxon>
        <taxon>Triticinae</taxon>
        <taxon>Aegilops</taxon>
    </lineage>
</organism>
<name>A0A453K4Z2_AEGTS</name>
<reference evidence="2" key="5">
    <citation type="journal article" date="2021" name="G3 (Bethesda)">
        <title>Aegilops tauschii genome assembly Aet v5.0 features greater sequence contiguity and improved annotation.</title>
        <authorList>
            <person name="Wang L."/>
            <person name="Zhu T."/>
            <person name="Rodriguez J.C."/>
            <person name="Deal K.R."/>
            <person name="Dubcovsky J."/>
            <person name="McGuire P.E."/>
            <person name="Lux T."/>
            <person name="Spannagl M."/>
            <person name="Mayer K.F.X."/>
            <person name="Baldrich P."/>
            <person name="Meyers B.C."/>
            <person name="Huo N."/>
            <person name="Gu Y.Q."/>
            <person name="Zhou H."/>
            <person name="Devos K.M."/>
            <person name="Bennetzen J.L."/>
            <person name="Unver T."/>
            <person name="Budak H."/>
            <person name="Gulick P.J."/>
            <person name="Galiba G."/>
            <person name="Kalapos B."/>
            <person name="Nelson D.R."/>
            <person name="Li P."/>
            <person name="You F.M."/>
            <person name="Luo M.C."/>
            <person name="Dvorak J."/>
        </authorList>
    </citation>
    <scope>NUCLEOTIDE SEQUENCE [LARGE SCALE GENOMIC DNA]</scope>
    <source>
        <strain evidence="2">cv. AL8/78</strain>
    </source>
</reference>
<evidence type="ECO:0000256" key="1">
    <source>
        <dbReference type="SAM" id="MobiDB-lite"/>
    </source>
</evidence>
<protein>
    <submittedName>
        <fullName evidence="2">Uncharacterized protein</fullName>
    </submittedName>
</protein>
<accession>A0A453K4Z2</accession>
<keyword evidence="3" id="KW-1185">Reference proteome</keyword>
<dbReference type="Gramene" id="AET5Gv20292700.6">
    <property type="protein sequence ID" value="AET5Gv20292700.6"/>
    <property type="gene ID" value="AET5Gv20292700"/>
</dbReference>
<proteinExistence type="predicted"/>
<feature type="compositionally biased region" description="Acidic residues" evidence="1">
    <location>
        <begin position="109"/>
        <end position="119"/>
    </location>
</feature>
<feature type="compositionally biased region" description="Polar residues" evidence="1">
    <location>
        <begin position="1"/>
        <end position="12"/>
    </location>
</feature>